<evidence type="ECO:0000313" key="3">
    <source>
        <dbReference type="Proteomes" id="UP000177195"/>
    </source>
</evidence>
<organism evidence="2 3">
    <name type="scientific">Candidatus Nomurabacteria bacterium RIFCSPLOWO2_02_FULL_42_17</name>
    <dbReference type="NCBI Taxonomy" id="1801789"/>
    <lineage>
        <taxon>Bacteria</taxon>
        <taxon>Candidatus Nomuraibacteriota</taxon>
    </lineage>
</organism>
<reference evidence="2 3" key="1">
    <citation type="journal article" date="2016" name="Nat. Commun.">
        <title>Thousands of microbial genomes shed light on interconnected biogeochemical processes in an aquifer system.</title>
        <authorList>
            <person name="Anantharaman K."/>
            <person name="Brown C.T."/>
            <person name="Hug L.A."/>
            <person name="Sharon I."/>
            <person name="Castelle C.J."/>
            <person name="Probst A.J."/>
            <person name="Thomas B.C."/>
            <person name="Singh A."/>
            <person name="Wilkins M.J."/>
            <person name="Karaoz U."/>
            <person name="Brodie E.L."/>
            <person name="Williams K.H."/>
            <person name="Hubbard S.S."/>
            <person name="Banfield J.F."/>
        </authorList>
    </citation>
    <scope>NUCLEOTIDE SEQUENCE [LARGE SCALE GENOMIC DNA]</scope>
</reference>
<name>A0A1F6XT62_9BACT</name>
<dbReference type="AlphaFoldDB" id="A0A1F6XT62"/>
<comment type="caution">
    <text evidence="2">The sequence shown here is derived from an EMBL/GenBank/DDBJ whole genome shotgun (WGS) entry which is preliminary data.</text>
</comment>
<dbReference type="Proteomes" id="UP000177195">
    <property type="component" value="Unassembled WGS sequence"/>
</dbReference>
<dbReference type="EMBL" id="MFVN01000013">
    <property type="protein sequence ID" value="OGI97350.1"/>
    <property type="molecule type" value="Genomic_DNA"/>
</dbReference>
<sequence length="67" mass="8189">MDINQIKREVTWYTDEIRANERDFEQAKNKARELEGKIRDNRQKLEQFKRDLSNAEYAEQQKKSSNR</sequence>
<evidence type="ECO:0000313" key="2">
    <source>
        <dbReference type="EMBL" id="OGI97350.1"/>
    </source>
</evidence>
<feature type="coiled-coil region" evidence="1">
    <location>
        <begin position="17"/>
        <end position="58"/>
    </location>
</feature>
<keyword evidence="1" id="KW-0175">Coiled coil</keyword>
<proteinExistence type="predicted"/>
<evidence type="ECO:0000256" key="1">
    <source>
        <dbReference type="SAM" id="Coils"/>
    </source>
</evidence>
<gene>
    <name evidence="2" type="ORF">A3I25_01345</name>
</gene>
<accession>A0A1F6XT62</accession>
<protein>
    <submittedName>
        <fullName evidence="2">Uncharacterized protein</fullName>
    </submittedName>
</protein>